<feature type="transmembrane region" description="Helical" evidence="2">
    <location>
        <begin position="207"/>
        <end position="225"/>
    </location>
</feature>
<feature type="transmembrane region" description="Helical" evidence="2">
    <location>
        <begin position="81"/>
        <end position="103"/>
    </location>
</feature>
<feature type="transmembrane region" description="Helical" evidence="2">
    <location>
        <begin position="133"/>
        <end position="151"/>
    </location>
</feature>
<evidence type="ECO:0000313" key="4">
    <source>
        <dbReference type="EMBL" id="MCV3216181.1"/>
    </source>
</evidence>
<dbReference type="EMBL" id="JAOWRF010000316">
    <property type="protein sequence ID" value="MCV3216181.1"/>
    <property type="molecule type" value="Genomic_DNA"/>
</dbReference>
<feature type="transmembrane region" description="Helical" evidence="2">
    <location>
        <begin position="32"/>
        <end position="51"/>
    </location>
</feature>
<dbReference type="Pfam" id="PF01841">
    <property type="entry name" value="Transglut_core"/>
    <property type="match status" value="1"/>
</dbReference>
<dbReference type="Pfam" id="PF11992">
    <property type="entry name" value="TgpA_N"/>
    <property type="match status" value="1"/>
</dbReference>
<accession>A0ABT3B483</accession>
<organism evidence="4 5">
    <name type="scientific">Plectonema radiosum NIES-515</name>
    <dbReference type="NCBI Taxonomy" id="2986073"/>
    <lineage>
        <taxon>Bacteria</taxon>
        <taxon>Bacillati</taxon>
        <taxon>Cyanobacteriota</taxon>
        <taxon>Cyanophyceae</taxon>
        <taxon>Oscillatoriophycideae</taxon>
        <taxon>Oscillatoriales</taxon>
        <taxon>Microcoleaceae</taxon>
        <taxon>Plectonema</taxon>
    </lineage>
</organism>
<evidence type="ECO:0000313" key="5">
    <source>
        <dbReference type="Proteomes" id="UP001526143"/>
    </source>
</evidence>
<gene>
    <name evidence="4" type="ORF">OGM63_22155</name>
</gene>
<proteinExistence type="predicted"/>
<feature type="transmembrane region" description="Helical" evidence="2">
    <location>
        <begin position="57"/>
        <end position="74"/>
    </location>
</feature>
<feature type="transmembrane region" description="Helical" evidence="2">
    <location>
        <begin position="662"/>
        <end position="684"/>
    </location>
</feature>
<comment type="caution">
    <text evidence="4">The sequence shown here is derived from an EMBL/GenBank/DDBJ whole genome shotgun (WGS) entry which is preliminary data.</text>
</comment>
<dbReference type="InterPro" id="IPR002931">
    <property type="entry name" value="Transglutaminase-like"/>
</dbReference>
<dbReference type="Proteomes" id="UP001526143">
    <property type="component" value="Unassembled WGS sequence"/>
</dbReference>
<dbReference type="PANTHER" id="PTHR42736:SF1">
    <property type="entry name" value="PROTEIN-GLUTAMINE GAMMA-GLUTAMYLTRANSFERASE"/>
    <property type="match status" value="1"/>
</dbReference>
<dbReference type="SUPFAM" id="SSF54001">
    <property type="entry name" value="Cysteine proteinases"/>
    <property type="match status" value="1"/>
</dbReference>
<reference evidence="4 5" key="1">
    <citation type="submission" date="2022-10" db="EMBL/GenBank/DDBJ databases">
        <title>Identification of biosynthetic pathway for the production of the potent trypsin inhibitor radiosumin.</title>
        <authorList>
            <person name="Fewer D.P."/>
            <person name="Delbaje E."/>
            <person name="Ouyang X."/>
            <person name="Agostino P.D."/>
            <person name="Wahlsten M."/>
            <person name="Jokela J."/>
            <person name="Permi P."/>
            <person name="Haapaniemi E."/>
            <person name="Koistinen H."/>
        </authorList>
    </citation>
    <scope>NUCLEOTIDE SEQUENCE [LARGE SCALE GENOMIC DNA]</scope>
    <source>
        <strain evidence="4 5">NIES-515</strain>
    </source>
</reference>
<dbReference type="RefSeq" id="WP_263747822.1">
    <property type="nucleotide sequence ID" value="NZ_JAOWRF010000316.1"/>
</dbReference>
<dbReference type="InterPro" id="IPR038765">
    <property type="entry name" value="Papain-like_cys_pep_sf"/>
</dbReference>
<sequence length="780" mass="88450">MFNLSRISWRLPVNRYWRHLHYQPLMEVEDSITLRVLVLALVIVGILATDIAAQTEFSFWAIPLSVVGAIWSYYRRRDGNVSVKFCIAIGMLFALGAFLGRLLGELNDTRLGLAELLIQLQVLHSFDMPRRKDLGYCIVIGLILLGVAATLSQTFEFAPMLMLFLAIALPTLVLDYRSRLGLENEKGKSIPQQSQATRVKVRKLSSYFLLFTLIVGLGLIIFAVMPRFPGYQLRTFPVSSPIEVKGGFTGRSIINPGYVRSGNANNQGNNSNGTAENKNGKPGGLDNTFYYGFNSQINQNLRSEMKPKVVMRVRSQAVGFWRVLAFDRYTGKGWEISRNEQVLTVKRSPWSYQIYLNPPAINTPTKEIVQTYTLVSDLPNLIPAMSYAKEVYFPTAVIAVDQEGSLRSPVGLSEDLTYTIISDVPYRDRTSLGNASTNYPQNIKNYYLQIPPEIAEKVRQRTEEILTNYNRERVGKSEKYLDSAYEKALYLAQYLKQNYSIPENPLGLPYLADKEDLVETFLFKQKGGYPDHFSTVLTVMLRSIGIPARLVAGFSSGEFNPFTGMYVVRNTDAYAMTEVYFPKHGWFTFDPIPNHPLIPPSIEETQTFSVLLSFWNWVAGWLPSPVTGLLNNVFGAIFSWISRALAKLTEGIALVFVLFSQGWLGVLTGLILATATAFLSWLGWVQWRKWLKHRTFRKLPPMESLYQQMLQTLGEKGFRKHPAQTPLEYASVSYQHHSPATAEVIDEICQAYNSWRYGGHAPNLNRLRQRWQEMKKAAKS</sequence>
<dbReference type="InterPro" id="IPR052901">
    <property type="entry name" value="Bact_TGase-like"/>
</dbReference>
<dbReference type="Gene3D" id="3.10.620.30">
    <property type="match status" value="1"/>
</dbReference>
<feature type="compositionally biased region" description="Low complexity" evidence="1">
    <location>
        <begin position="261"/>
        <end position="277"/>
    </location>
</feature>
<keyword evidence="2" id="KW-0812">Transmembrane</keyword>
<dbReference type="InterPro" id="IPR025403">
    <property type="entry name" value="TgpA-like_C"/>
</dbReference>
<feature type="domain" description="Transglutaminase-like" evidence="3">
    <location>
        <begin position="522"/>
        <end position="593"/>
    </location>
</feature>
<evidence type="ECO:0000259" key="3">
    <source>
        <dbReference type="SMART" id="SM00460"/>
    </source>
</evidence>
<keyword evidence="2" id="KW-1133">Transmembrane helix</keyword>
<protein>
    <submittedName>
        <fullName evidence="4">DUF3488 and DUF4129 domain-containing transglutaminase family protein</fullName>
    </submittedName>
</protein>
<evidence type="ECO:0000256" key="2">
    <source>
        <dbReference type="SAM" id="Phobius"/>
    </source>
</evidence>
<keyword evidence="2" id="KW-0472">Membrane</keyword>
<dbReference type="PANTHER" id="PTHR42736">
    <property type="entry name" value="PROTEIN-GLUTAMINE GAMMA-GLUTAMYLTRANSFERASE"/>
    <property type="match status" value="1"/>
</dbReference>
<dbReference type="Pfam" id="PF13559">
    <property type="entry name" value="DUF4129"/>
    <property type="match status" value="1"/>
</dbReference>
<name>A0ABT3B483_9CYAN</name>
<evidence type="ECO:0000256" key="1">
    <source>
        <dbReference type="SAM" id="MobiDB-lite"/>
    </source>
</evidence>
<dbReference type="SMART" id="SM00460">
    <property type="entry name" value="TGc"/>
    <property type="match status" value="1"/>
</dbReference>
<feature type="region of interest" description="Disordered" evidence="1">
    <location>
        <begin position="259"/>
        <end position="282"/>
    </location>
</feature>
<dbReference type="InterPro" id="IPR021878">
    <property type="entry name" value="TgpA_N"/>
</dbReference>
<keyword evidence="5" id="KW-1185">Reference proteome</keyword>